<organism evidence="1 2">
    <name type="scientific">Vitrella brassicaformis (strain CCMP3155)</name>
    <dbReference type="NCBI Taxonomy" id="1169540"/>
    <lineage>
        <taxon>Eukaryota</taxon>
        <taxon>Sar</taxon>
        <taxon>Alveolata</taxon>
        <taxon>Colpodellida</taxon>
        <taxon>Vitrellaceae</taxon>
        <taxon>Vitrella</taxon>
    </lineage>
</organism>
<sequence length="76" mass="8582">MRVLSGADCPAHSWLTEKYIGTWLAKNPEMRDKTQIATRAAGFIHGGGNASHVSAFFIDFPPASHIRQGWYHPWRM</sequence>
<gene>
    <name evidence="1" type="ORF">Vbra_6456</name>
</gene>
<dbReference type="AlphaFoldDB" id="A0A0G4H105"/>
<evidence type="ECO:0000313" key="1">
    <source>
        <dbReference type="EMBL" id="CEM37174.1"/>
    </source>
</evidence>
<name>A0A0G4H105_VITBC</name>
<protein>
    <submittedName>
        <fullName evidence="1">Uncharacterized protein</fullName>
    </submittedName>
</protein>
<dbReference type="VEuPathDB" id="CryptoDB:Vbra_6456"/>
<evidence type="ECO:0000313" key="2">
    <source>
        <dbReference type="Proteomes" id="UP000041254"/>
    </source>
</evidence>
<proteinExistence type="predicted"/>
<dbReference type="EMBL" id="CDMY01000929">
    <property type="protein sequence ID" value="CEM37174.1"/>
    <property type="molecule type" value="Genomic_DNA"/>
</dbReference>
<dbReference type="Proteomes" id="UP000041254">
    <property type="component" value="Unassembled WGS sequence"/>
</dbReference>
<keyword evidence="2" id="KW-1185">Reference proteome</keyword>
<reference evidence="1 2" key="1">
    <citation type="submission" date="2014-11" db="EMBL/GenBank/DDBJ databases">
        <authorList>
            <person name="Zhu J."/>
            <person name="Qi W."/>
            <person name="Song R."/>
        </authorList>
    </citation>
    <scope>NUCLEOTIDE SEQUENCE [LARGE SCALE GENOMIC DNA]</scope>
</reference>
<dbReference type="InParanoid" id="A0A0G4H105"/>
<accession>A0A0G4H105</accession>